<dbReference type="Proteomes" id="UP001277561">
    <property type="component" value="Unassembled WGS sequence"/>
</dbReference>
<dbReference type="PANTHER" id="PTHR28629">
    <property type="entry name" value="TRIOKINASE/FMN CYCLASE"/>
    <property type="match status" value="1"/>
</dbReference>
<dbReference type="EC" id="2.7.1.121" evidence="7"/>
<evidence type="ECO:0000256" key="3">
    <source>
        <dbReference type="ARBA" id="ARBA00022777"/>
    </source>
</evidence>
<dbReference type="GO" id="GO:0005524">
    <property type="term" value="F:ATP binding"/>
    <property type="evidence" value="ECO:0007669"/>
    <property type="project" value="UniProtKB-KW"/>
</dbReference>
<dbReference type="PANTHER" id="PTHR28629:SF4">
    <property type="entry name" value="TRIOKINASE_FMN CYCLASE"/>
    <property type="match status" value="1"/>
</dbReference>
<dbReference type="AlphaFoldDB" id="A0AAW9FPN4"/>
<dbReference type="EMBL" id="JAVRAD010000012">
    <property type="protein sequence ID" value="MDX8331749.1"/>
    <property type="molecule type" value="Genomic_DNA"/>
</dbReference>
<dbReference type="GO" id="GO:0004371">
    <property type="term" value="F:glycerone kinase activity"/>
    <property type="evidence" value="ECO:0007669"/>
    <property type="project" value="InterPro"/>
</dbReference>
<dbReference type="EMBL" id="JAVRAF010000013">
    <property type="protein sequence ID" value="MDX8305126.1"/>
    <property type="molecule type" value="Genomic_DNA"/>
</dbReference>
<reference evidence="7 9" key="1">
    <citation type="journal article" date="2023" name="Phytobiomes J">
        <title>Deciphering the key players within the bacterial microbiota associated with aerial crown gall tumors on rhododendron: Insights into the gallobiome.</title>
        <authorList>
            <person name="Kuzmanovic N."/>
            <person name="Nesme J."/>
            <person name="Wolf J."/>
            <person name="Neumann-Schaal M."/>
            <person name="Petersen J."/>
            <person name="Fernandez-Gnecco G."/>
            <person name="Sproeer C."/>
            <person name="Bunk B."/>
            <person name="Overmann J."/>
            <person name="Sorensen S.J."/>
            <person name="Idczak E."/>
            <person name="Smalla K."/>
        </authorList>
    </citation>
    <scope>NUCLEOTIDE SEQUENCE</scope>
    <source>
        <strain evidence="7">Rho-11.1</strain>
        <strain evidence="9">rho-14.1</strain>
        <strain evidence="8">Rho-14.1</strain>
    </source>
</reference>
<dbReference type="InterPro" id="IPR050861">
    <property type="entry name" value="Dihydroxyacetone_Kinase"/>
</dbReference>
<dbReference type="Gene3D" id="3.30.1180.20">
    <property type="entry name" value="Dihydroxyacetone kinase, domain 2"/>
    <property type="match status" value="1"/>
</dbReference>
<dbReference type="FunFam" id="3.40.50.10440:FF:000001">
    <property type="entry name" value="Dihydroxyacetone kinase, DhaK subunit"/>
    <property type="match status" value="1"/>
</dbReference>
<dbReference type="SUPFAM" id="SSF82549">
    <property type="entry name" value="DAK1/DegV-like"/>
    <property type="match status" value="1"/>
</dbReference>
<dbReference type="GO" id="GO:0047324">
    <property type="term" value="F:phosphoenolpyruvate-glycerone phosphotransferase activity"/>
    <property type="evidence" value="ECO:0007669"/>
    <property type="project" value="UniProtKB-EC"/>
</dbReference>
<feature type="domain" description="DhaL" evidence="5">
    <location>
        <begin position="352"/>
        <end position="539"/>
    </location>
</feature>
<keyword evidence="2" id="KW-0547">Nucleotide-binding</keyword>
<sequence>MSQFLNSKENAVTEALEGLLAASDGALSRLDGYPHIRVIVRSDWDKAKVALVSGGGSGHEPAHAGFVGKGMLTAAVCGDVFASPSVDAILAGILSVTGPAGCLLIVKNYTGDRLNFGLAAERARAYGLNVSMVIVDDDIALPELPQARGVAGTLLVHKIAGALAERGADLEAITKAARRVIENTNSIGMSLDTCTVPGSPKENRIPAGYAELGLGIHGEAGVEQIEYSGAKGAVAAMVERLAASMSDRPHVALVNNLGGTSFLEMSVVVHELMKSTIGERLSHIIGPAPMMTSLDMQGFSITIFPAEKAELALLSAPVALPAWPGLGAVKPVSILALPDGLTPIAPVPSKHQPTRQLLDDCCSLLIQAEKDLNALDAKSGDGDTGSTLAGAARALIGALDRLPLSDHTQLFRAMGQELSQTMGGSSGVLLAIFFAAAGDGASSGLTIRDALKAGLSRMQEIGGAGLGDRTMVDALSPALDALEQGFAAAAEAARSGADLTATLLHAKAGRAAYVNAKQLQGHVDPGAEAVARLFEYLAVRPDLEAQPTSDRSVAIGVGGDWQR</sequence>
<keyword evidence="9" id="KW-1185">Reference proteome</keyword>
<gene>
    <name evidence="7" type="ORF">RMR22_23025</name>
    <name evidence="8" type="ORF">RMS29_21270</name>
</gene>
<dbReference type="PROSITE" id="PS51481">
    <property type="entry name" value="DHAK"/>
    <property type="match status" value="1"/>
</dbReference>
<dbReference type="RefSeq" id="WP_320187966.1">
    <property type="nucleotide sequence ID" value="NZ_CP133554.1"/>
</dbReference>
<evidence type="ECO:0000256" key="2">
    <source>
        <dbReference type="ARBA" id="ARBA00022741"/>
    </source>
</evidence>
<evidence type="ECO:0000256" key="4">
    <source>
        <dbReference type="ARBA" id="ARBA00022840"/>
    </source>
</evidence>
<keyword evidence="1 7" id="KW-0808">Transferase</keyword>
<dbReference type="InterPro" id="IPR004007">
    <property type="entry name" value="DhaL_dom"/>
</dbReference>
<name>A0AAW9FPN4_9HYPH</name>
<dbReference type="FunFam" id="1.25.40.340:FF:000002">
    <property type="entry name" value="Dihydroxyacetone kinase, L subunit"/>
    <property type="match status" value="1"/>
</dbReference>
<accession>A0AAW9FPN4</accession>
<dbReference type="InterPro" id="IPR004006">
    <property type="entry name" value="DhaK_dom"/>
</dbReference>
<organism evidence="7">
    <name type="scientific">Agrobacterium rosae</name>
    <dbReference type="NCBI Taxonomy" id="1972867"/>
    <lineage>
        <taxon>Bacteria</taxon>
        <taxon>Pseudomonadati</taxon>
        <taxon>Pseudomonadota</taxon>
        <taxon>Alphaproteobacteria</taxon>
        <taxon>Hyphomicrobiales</taxon>
        <taxon>Rhizobiaceae</taxon>
        <taxon>Rhizobium/Agrobacterium group</taxon>
        <taxon>Agrobacterium</taxon>
    </lineage>
</organism>
<evidence type="ECO:0000256" key="1">
    <source>
        <dbReference type="ARBA" id="ARBA00022679"/>
    </source>
</evidence>
<dbReference type="GO" id="GO:0019563">
    <property type="term" value="P:glycerol catabolic process"/>
    <property type="evidence" value="ECO:0007669"/>
    <property type="project" value="TreeGrafter"/>
</dbReference>
<dbReference type="PROSITE" id="PS51480">
    <property type="entry name" value="DHAL"/>
    <property type="match status" value="1"/>
</dbReference>
<keyword evidence="4" id="KW-0067">ATP-binding</keyword>
<protein>
    <submittedName>
        <fullName evidence="7">Dihydroxyacetone kinase subunit DhaK</fullName>
        <ecNumber evidence="7">2.7.1.121</ecNumber>
    </submittedName>
</protein>
<evidence type="ECO:0000313" key="8">
    <source>
        <dbReference type="EMBL" id="MDX8331749.1"/>
    </source>
</evidence>
<dbReference type="Gene3D" id="3.40.50.10440">
    <property type="entry name" value="Dihydroxyacetone kinase, domain 1"/>
    <property type="match status" value="1"/>
</dbReference>
<dbReference type="Gene3D" id="1.25.40.340">
    <property type="match status" value="1"/>
</dbReference>
<dbReference type="Pfam" id="PF02734">
    <property type="entry name" value="Dak2"/>
    <property type="match status" value="1"/>
</dbReference>
<evidence type="ECO:0000259" key="6">
    <source>
        <dbReference type="PROSITE" id="PS51481"/>
    </source>
</evidence>
<proteinExistence type="predicted"/>
<comment type="caution">
    <text evidence="7">The sequence shown here is derived from an EMBL/GenBank/DDBJ whole genome shotgun (WGS) entry which is preliminary data.</text>
</comment>
<feature type="domain" description="DhaK" evidence="6">
    <location>
        <begin position="7"/>
        <end position="323"/>
    </location>
</feature>
<evidence type="ECO:0000313" key="9">
    <source>
        <dbReference type="Proteomes" id="UP001277561"/>
    </source>
</evidence>
<keyword evidence="3 7" id="KW-0418">Kinase</keyword>
<evidence type="ECO:0000259" key="5">
    <source>
        <dbReference type="PROSITE" id="PS51480"/>
    </source>
</evidence>
<dbReference type="SUPFAM" id="SSF101473">
    <property type="entry name" value="DhaL-like"/>
    <property type="match status" value="1"/>
</dbReference>
<dbReference type="SMART" id="SM01120">
    <property type="entry name" value="Dak2"/>
    <property type="match status" value="1"/>
</dbReference>
<dbReference type="Pfam" id="PF02733">
    <property type="entry name" value="Dak1"/>
    <property type="match status" value="1"/>
</dbReference>
<dbReference type="GO" id="GO:0005829">
    <property type="term" value="C:cytosol"/>
    <property type="evidence" value="ECO:0007669"/>
    <property type="project" value="TreeGrafter"/>
</dbReference>
<evidence type="ECO:0000313" key="7">
    <source>
        <dbReference type="EMBL" id="MDX8305126.1"/>
    </source>
</evidence>
<dbReference type="InterPro" id="IPR036117">
    <property type="entry name" value="DhaL_dom_sf"/>
</dbReference>